<dbReference type="Gene3D" id="6.10.110.10">
    <property type="match status" value="1"/>
</dbReference>
<comment type="caution">
    <text evidence="7">The sequence shown here is derived from an EMBL/GenBank/DDBJ whole genome shotgun (WGS) entry which is preliminary data.</text>
</comment>
<dbReference type="PANTHER" id="PTHR16932">
    <property type="entry name" value="INTERFERON ALPHA-INDUCIBLE PROTEIN 27"/>
    <property type="match status" value="1"/>
</dbReference>
<dbReference type="InterPro" id="IPR038213">
    <property type="entry name" value="IFI6/IFI27-like_sf"/>
</dbReference>
<dbReference type="OrthoDB" id="440424at2759"/>
<dbReference type="Proteomes" id="UP000265703">
    <property type="component" value="Unassembled WGS sequence"/>
</dbReference>
<organism evidence="7 8">
    <name type="scientific">Glomus cerebriforme</name>
    <dbReference type="NCBI Taxonomy" id="658196"/>
    <lineage>
        <taxon>Eukaryota</taxon>
        <taxon>Fungi</taxon>
        <taxon>Fungi incertae sedis</taxon>
        <taxon>Mucoromycota</taxon>
        <taxon>Glomeromycotina</taxon>
        <taxon>Glomeromycetes</taxon>
        <taxon>Glomerales</taxon>
        <taxon>Glomeraceae</taxon>
        <taxon>Glomus</taxon>
    </lineage>
</organism>
<evidence type="ECO:0000256" key="2">
    <source>
        <dbReference type="ARBA" id="ARBA00007262"/>
    </source>
</evidence>
<proteinExistence type="inferred from homology"/>
<keyword evidence="4 6" id="KW-1133">Transmembrane helix</keyword>
<comment type="similarity">
    <text evidence="2">Belongs to the IFI6/IFI27 family.</text>
</comment>
<sequence length="268" mass="28820">MTNLSDIPDEDKCRAIILDSLLEDKFIIRAPEKQPSQEDNFIGNAKNFLYNHKTTLLTGTFTVAGLIAGPAIVGGVVGALGFGKIGITAGSITARIISLHRGYVTAGSLISILQSFGTAGLGIGGVIASSLGGGIFAGLIGSIIVKALLNNLKSGKELAELENFISITATNEKIIFVMKSPLLINDKILKSFYKGFDLARKITQIKKFEFSIILKDENCIKGSKNLREYLESTYGIVQVSVVKGGLLLLLNLNEKINNSENDIRILFN</sequence>
<keyword evidence="8" id="KW-1185">Reference proteome</keyword>
<keyword evidence="5 6" id="KW-0472">Membrane</keyword>
<feature type="transmembrane region" description="Helical" evidence="6">
    <location>
        <begin position="56"/>
        <end position="82"/>
    </location>
</feature>
<evidence type="ECO:0000313" key="7">
    <source>
        <dbReference type="EMBL" id="RIA92804.1"/>
    </source>
</evidence>
<gene>
    <name evidence="7" type="ORF">C1645_764124</name>
</gene>
<feature type="transmembrane region" description="Helical" evidence="6">
    <location>
        <begin position="130"/>
        <end position="149"/>
    </location>
</feature>
<evidence type="ECO:0000256" key="6">
    <source>
        <dbReference type="SAM" id="Phobius"/>
    </source>
</evidence>
<dbReference type="PANTHER" id="PTHR16932:SF18">
    <property type="entry name" value="INTERFERON, ALPHA-INDUCIBLE PROTEIN 27-LIKE 2"/>
    <property type="match status" value="1"/>
</dbReference>
<comment type="subcellular location">
    <subcellularLocation>
        <location evidence="1">Membrane</location>
        <topology evidence="1">Multi-pass membrane protein</topology>
    </subcellularLocation>
</comment>
<protein>
    <submittedName>
        <fullName evidence="7">Uncharacterized protein</fullName>
    </submittedName>
</protein>
<keyword evidence="3 6" id="KW-0812">Transmembrane</keyword>
<accession>A0A397TD19</accession>
<evidence type="ECO:0000256" key="5">
    <source>
        <dbReference type="ARBA" id="ARBA00023136"/>
    </source>
</evidence>
<reference evidence="7 8" key="1">
    <citation type="submission" date="2018-06" db="EMBL/GenBank/DDBJ databases">
        <title>Comparative genomics reveals the genomic features of Rhizophagus irregularis, R. cerebriforme, R. diaphanum and Gigaspora rosea, and their symbiotic lifestyle signature.</title>
        <authorList>
            <person name="Morin E."/>
            <person name="San Clemente H."/>
            <person name="Chen E.C.H."/>
            <person name="De La Providencia I."/>
            <person name="Hainaut M."/>
            <person name="Kuo A."/>
            <person name="Kohler A."/>
            <person name="Murat C."/>
            <person name="Tang N."/>
            <person name="Roy S."/>
            <person name="Loubradou J."/>
            <person name="Henrissat B."/>
            <person name="Grigoriev I.V."/>
            <person name="Corradi N."/>
            <person name="Roux C."/>
            <person name="Martin F.M."/>
        </authorList>
    </citation>
    <scope>NUCLEOTIDE SEQUENCE [LARGE SCALE GENOMIC DNA]</scope>
    <source>
        <strain evidence="7 8">DAOM 227022</strain>
    </source>
</reference>
<name>A0A397TD19_9GLOM</name>
<evidence type="ECO:0000313" key="8">
    <source>
        <dbReference type="Proteomes" id="UP000265703"/>
    </source>
</evidence>
<evidence type="ECO:0000256" key="1">
    <source>
        <dbReference type="ARBA" id="ARBA00004141"/>
    </source>
</evidence>
<dbReference type="Pfam" id="PF06140">
    <property type="entry name" value="Ifi-6-16"/>
    <property type="match status" value="1"/>
</dbReference>
<dbReference type="AlphaFoldDB" id="A0A397TD19"/>
<dbReference type="GO" id="GO:0016020">
    <property type="term" value="C:membrane"/>
    <property type="evidence" value="ECO:0007669"/>
    <property type="project" value="UniProtKB-SubCell"/>
</dbReference>
<evidence type="ECO:0000256" key="3">
    <source>
        <dbReference type="ARBA" id="ARBA00022692"/>
    </source>
</evidence>
<feature type="transmembrane region" description="Helical" evidence="6">
    <location>
        <begin position="103"/>
        <end position="124"/>
    </location>
</feature>
<evidence type="ECO:0000256" key="4">
    <source>
        <dbReference type="ARBA" id="ARBA00022989"/>
    </source>
</evidence>
<dbReference type="InterPro" id="IPR009311">
    <property type="entry name" value="IFI6/IFI27-like"/>
</dbReference>
<dbReference type="EMBL" id="QKYT01000117">
    <property type="protein sequence ID" value="RIA92804.1"/>
    <property type="molecule type" value="Genomic_DNA"/>
</dbReference>